<gene>
    <name evidence="1" type="ORF">DSO57_1038813</name>
</gene>
<dbReference type="Proteomes" id="UP001165960">
    <property type="component" value="Unassembled WGS sequence"/>
</dbReference>
<sequence>MKALSKLFRFPGDARAWTGLYPKIFKRSIIDIQAFKDKYLDLPKPLDGSKLKPLTAKVAATYKTPPISTQMLSREFIDDSLYNPHYGYFSKQAVIFSPETSIPFNELRDSIEFLNIVADKYKEIEDDISHTNDIARQVWHTPTELFKPWYGYAIAKHIVEKFLNTSPRPKQLKIYEMGAGNGTLMMNIMDFIRKTYPELYPHTYYQIIEISSKLVERQQENSLLRDVVSAHHNVSIINCSIFEWNTLVPEPCFFIALEVLDNFAHDVIRYDILKGDAPYQGLVLTGPDGAFEEVFEPAHDPLIKEYLDIRKNIGYNSPLLDNPLWRRSRAKLPFAHFLTSREFIPTRAFQFLQILHDRFPSHHLIMSDFFKLPDAVDGWMGPVVQTRYKNTMVPCSTYMVQPGWFDIFFPTDFELFKRVYDHLGKARSDSSSVMTQHDFLLKFGDLNSTTTKSGENPFLTYYENNKFFLS</sequence>
<evidence type="ECO:0000313" key="2">
    <source>
        <dbReference type="Proteomes" id="UP001165960"/>
    </source>
</evidence>
<evidence type="ECO:0000313" key="1">
    <source>
        <dbReference type="EMBL" id="KAJ9079121.1"/>
    </source>
</evidence>
<keyword evidence="2" id="KW-1185">Reference proteome</keyword>
<proteinExistence type="predicted"/>
<accession>A0ACC2TXN8</accession>
<comment type="caution">
    <text evidence="1">The sequence shown here is derived from an EMBL/GenBank/DDBJ whole genome shotgun (WGS) entry which is preliminary data.</text>
</comment>
<name>A0ACC2TXN8_9FUNG</name>
<organism evidence="1 2">
    <name type="scientific">Entomophthora muscae</name>
    <dbReference type="NCBI Taxonomy" id="34485"/>
    <lineage>
        <taxon>Eukaryota</taxon>
        <taxon>Fungi</taxon>
        <taxon>Fungi incertae sedis</taxon>
        <taxon>Zoopagomycota</taxon>
        <taxon>Entomophthoromycotina</taxon>
        <taxon>Entomophthoromycetes</taxon>
        <taxon>Entomophthorales</taxon>
        <taxon>Entomophthoraceae</taxon>
        <taxon>Entomophthora</taxon>
    </lineage>
</organism>
<dbReference type="EMBL" id="QTSX02001954">
    <property type="protein sequence ID" value="KAJ9079121.1"/>
    <property type="molecule type" value="Genomic_DNA"/>
</dbReference>
<protein>
    <submittedName>
        <fullName evidence="1">Uncharacterized protein</fullName>
    </submittedName>
</protein>
<reference evidence="1" key="1">
    <citation type="submission" date="2022-04" db="EMBL/GenBank/DDBJ databases">
        <title>Genome of the entomopathogenic fungus Entomophthora muscae.</title>
        <authorList>
            <person name="Elya C."/>
            <person name="Lovett B.R."/>
            <person name="Lee E."/>
            <person name="Macias A.M."/>
            <person name="Hajek A.E."/>
            <person name="De Bivort B.L."/>
            <person name="Kasson M.T."/>
            <person name="De Fine Licht H.H."/>
            <person name="Stajich J.E."/>
        </authorList>
    </citation>
    <scope>NUCLEOTIDE SEQUENCE</scope>
    <source>
        <strain evidence="1">Berkeley</strain>
    </source>
</reference>